<evidence type="ECO:0000256" key="6">
    <source>
        <dbReference type="SAM" id="MobiDB-lite"/>
    </source>
</evidence>
<feature type="compositionally biased region" description="Polar residues" evidence="6">
    <location>
        <begin position="81"/>
        <end position="92"/>
    </location>
</feature>
<sequence length="128" mass="14936">MYLVISAVSFVLVIGALIDIITRQDTQVKHLPKIVWVMLVVFLPLIGSILWFVLGREYTTEHSDRSMARPRARGRQHQPQHDQFATTSTSIRSTEEQLADLEREIEFHDKQARVERLQRELEQRREGA</sequence>
<dbReference type="OrthoDB" id="3298527at2"/>
<dbReference type="InterPro" id="IPR027379">
    <property type="entry name" value="CLS_N"/>
</dbReference>
<evidence type="ECO:0000259" key="8">
    <source>
        <dbReference type="Pfam" id="PF13396"/>
    </source>
</evidence>
<protein>
    <submittedName>
        <fullName evidence="9">PLDc_N domain-containing protein</fullName>
    </submittedName>
</protein>
<dbReference type="RefSeq" id="WP_121658848.1">
    <property type="nucleotide sequence ID" value="NZ_BMEK01000001.1"/>
</dbReference>
<feature type="region of interest" description="Disordered" evidence="6">
    <location>
        <begin position="61"/>
        <end position="92"/>
    </location>
</feature>
<keyword evidence="10" id="KW-1185">Reference proteome</keyword>
<reference evidence="9 10" key="1">
    <citation type="submission" date="2018-10" db="EMBL/GenBank/DDBJ databases">
        <authorList>
            <person name="Li J."/>
        </authorList>
    </citation>
    <scope>NUCLEOTIDE SEQUENCE [LARGE SCALE GENOMIC DNA]</scope>
    <source>
        <strain evidence="9 10">ZD1-4</strain>
    </source>
</reference>
<comment type="caution">
    <text evidence="9">The sequence shown here is derived from an EMBL/GenBank/DDBJ whole genome shotgun (WGS) entry which is preliminary data.</text>
</comment>
<keyword evidence="5 7" id="KW-0472">Membrane</keyword>
<keyword evidence="2" id="KW-1003">Cell membrane</keyword>
<organism evidence="9 10">
    <name type="scientific">Mycetocola zhadangensis</name>
    <dbReference type="NCBI Taxonomy" id="1164595"/>
    <lineage>
        <taxon>Bacteria</taxon>
        <taxon>Bacillati</taxon>
        <taxon>Actinomycetota</taxon>
        <taxon>Actinomycetes</taxon>
        <taxon>Micrococcales</taxon>
        <taxon>Microbacteriaceae</taxon>
        <taxon>Mycetocola</taxon>
    </lineage>
</organism>
<dbReference type="EMBL" id="RCWJ01000001">
    <property type="protein sequence ID" value="RLQ86488.1"/>
    <property type="molecule type" value="Genomic_DNA"/>
</dbReference>
<name>A0A3L7J6X7_9MICO</name>
<dbReference type="GO" id="GO:0005886">
    <property type="term" value="C:plasma membrane"/>
    <property type="evidence" value="ECO:0007669"/>
    <property type="project" value="UniProtKB-SubCell"/>
</dbReference>
<keyword evidence="3 7" id="KW-0812">Transmembrane</keyword>
<feature type="domain" description="Cardiolipin synthase N-terminal" evidence="8">
    <location>
        <begin position="11"/>
        <end position="56"/>
    </location>
</feature>
<evidence type="ECO:0000256" key="5">
    <source>
        <dbReference type="ARBA" id="ARBA00023136"/>
    </source>
</evidence>
<evidence type="ECO:0000256" key="3">
    <source>
        <dbReference type="ARBA" id="ARBA00022692"/>
    </source>
</evidence>
<evidence type="ECO:0000313" key="10">
    <source>
        <dbReference type="Proteomes" id="UP000282460"/>
    </source>
</evidence>
<evidence type="ECO:0000313" key="9">
    <source>
        <dbReference type="EMBL" id="RLQ86488.1"/>
    </source>
</evidence>
<comment type="subcellular location">
    <subcellularLocation>
        <location evidence="1">Cell membrane</location>
        <topology evidence="1">Multi-pass membrane protein</topology>
    </subcellularLocation>
</comment>
<proteinExistence type="predicted"/>
<evidence type="ECO:0000256" key="4">
    <source>
        <dbReference type="ARBA" id="ARBA00022989"/>
    </source>
</evidence>
<feature type="transmembrane region" description="Helical" evidence="7">
    <location>
        <begin position="34"/>
        <end position="54"/>
    </location>
</feature>
<evidence type="ECO:0000256" key="1">
    <source>
        <dbReference type="ARBA" id="ARBA00004651"/>
    </source>
</evidence>
<evidence type="ECO:0000256" key="2">
    <source>
        <dbReference type="ARBA" id="ARBA00022475"/>
    </source>
</evidence>
<keyword evidence="4 7" id="KW-1133">Transmembrane helix</keyword>
<evidence type="ECO:0000256" key="7">
    <source>
        <dbReference type="SAM" id="Phobius"/>
    </source>
</evidence>
<dbReference type="AlphaFoldDB" id="A0A3L7J6X7"/>
<dbReference type="Pfam" id="PF13396">
    <property type="entry name" value="PLDc_N"/>
    <property type="match status" value="1"/>
</dbReference>
<gene>
    <name evidence="9" type="ORF">D9V28_02065</name>
</gene>
<feature type="compositionally biased region" description="Basic residues" evidence="6">
    <location>
        <begin position="68"/>
        <end position="78"/>
    </location>
</feature>
<dbReference type="Proteomes" id="UP000282460">
    <property type="component" value="Unassembled WGS sequence"/>
</dbReference>
<accession>A0A3L7J6X7</accession>